<keyword evidence="1" id="KW-0812">Transmembrane</keyword>
<proteinExistence type="predicted"/>
<comment type="caution">
    <text evidence="3">The sequence shown here is derived from an EMBL/GenBank/DDBJ whole genome shotgun (WGS) entry which is preliminary data.</text>
</comment>
<gene>
    <name evidence="3" type="ORF">NliqN6_4778</name>
</gene>
<dbReference type="EMBL" id="BLZA01000030">
    <property type="protein sequence ID" value="GHJ88376.1"/>
    <property type="molecule type" value="Genomic_DNA"/>
</dbReference>
<dbReference type="InterPro" id="IPR026116">
    <property type="entry name" value="GT18_cat"/>
</dbReference>
<accession>A0A8H3YIA0</accession>
<dbReference type="OrthoDB" id="2113294at2759"/>
<evidence type="ECO:0000259" key="2">
    <source>
        <dbReference type="Pfam" id="PF15024"/>
    </source>
</evidence>
<name>A0A8H3YIA0_9TREE</name>
<protein>
    <recommendedName>
        <fullName evidence="2">Glycosyltransferase family 18 catalytic domain-containing protein</fullName>
    </recommendedName>
</protein>
<feature type="domain" description="Glycosyltransferase family 18 catalytic" evidence="2">
    <location>
        <begin position="505"/>
        <end position="638"/>
    </location>
</feature>
<dbReference type="UniPathway" id="UPA00378"/>
<dbReference type="Pfam" id="PF15024">
    <property type="entry name" value="Glyco_transf_18"/>
    <property type="match status" value="1"/>
</dbReference>
<keyword evidence="4" id="KW-1185">Reference proteome</keyword>
<feature type="transmembrane region" description="Helical" evidence="1">
    <location>
        <begin position="49"/>
        <end position="65"/>
    </location>
</feature>
<dbReference type="GO" id="GO:0030144">
    <property type="term" value="F:alpha-1,6-mannosylglycoprotein 6-beta-N-acetylglucosaminyltransferase activity"/>
    <property type="evidence" value="ECO:0007669"/>
    <property type="project" value="InterPro"/>
</dbReference>
<sequence>MQLHSDSLNGSRWDEARVGLDNEATTGTYGPSQLLKIGVASIRRRSRRTFFFLASFITLATWFNIRSHPLLAEMSGVSDLLKGNGPLLEADSRSFHLRVMDCLSFKECPWLFGDAAVTRAQVIAMDEQYLEPEHLALPRLAEPYPDLATWSDEKKQKNLRGLDWLIEHYNERWRPEPELKAARRFNQPVFHRLRDCIKASMAPRTLKRAKYFDGGEKPLTCTQEEMTVVLLGTYHFGAVHIGWVSGEDIWARSTMATLDDLGYSSLYAYDTAEIYELYWAIPDLIQIIIAQTSNIRECRQHGVYDLSKVLSEPDIRQGAQIAFVQAQAGDSHELRNHTLSEWSKLEDDGQIGRWKNPVFYGHPRLYGQRISEEPDALDPNSPKYEPQAEWRCAQAPDFPQGVPLWKMFGFHFWENTDEHPLGGQWTLAPEPYRTFPSLGQPDFNMYLGYSIEAYCGDVIPLEEREHRAYILAKIPEYFEPPRYGFHDHIFSDMKKDYGYGFAAGIGKAGSALPDSGITNLGFMTLPEFRRQLGHSKVLIGVGRPRLSPTPYDGLCMGLPFINSIIDWDKNNPDDQTQWYSQHEGLINVGEPYVYNVRQGNETQFKAAIAKAFENPIGRFIPRRMSQPAMRARHRFLVEADWKAVYDEKFEGQLV</sequence>
<reference evidence="3" key="1">
    <citation type="submission" date="2020-07" db="EMBL/GenBank/DDBJ databases">
        <title>Draft Genome Sequence of a Deep-Sea Yeast, Naganishia (Cryptococcus) liquefaciens strain N6.</title>
        <authorList>
            <person name="Han Y.W."/>
            <person name="Kajitani R."/>
            <person name="Morimoto H."/>
            <person name="Parhat M."/>
            <person name="Tsubouchi H."/>
            <person name="Bakenova O."/>
            <person name="Ogata M."/>
            <person name="Argunhan B."/>
            <person name="Aoki R."/>
            <person name="Kajiwara S."/>
            <person name="Itoh T."/>
            <person name="Iwasaki H."/>
        </authorList>
    </citation>
    <scope>NUCLEOTIDE SEQUENCE</scope>
    <source>
        <strain evidence="3">N6</strain>
    </source>
</reference>
<evidence type="ECO:0000313" key="3">
    <source>
        <dbReference type="EMBL" id="GHJ88376.1"/>
    </source>
</evidence>
<keyword evidence="1" id="KW-0472">Membrane</keyword>
<dbReference type="AlphaFoldDB" id="A0A8H3YIA0"/>
<dbReference type="Proteomes" id="UP000620104">
    <property type="component" value="Unassembled WGS sequence"/>
</dbReference>
<evidence type="ECO:0000313" key="4">
    <source>
        <dbReference type="Proteomes" id="UP000620104"/>
    </source>
</evidence>
<keyword evidence="1" id="KW-1133">Transmembrane helix</keyword>
<evidence type="ECO:0000256" key="1">
    <source>
        <dbReference type="SAM" id="Phobius"/>
    </source>
</evidence>
<organism evidence="3 4">
    <name type="scientific">Naganishia liquefaciens</name>
    <dbReference type="NCBI Taxonomy" id="104408"/>
    <lineage>
        <taxon>Eukaryota</taxon>
        <taxon>Fungi</taxon>
        <taxon>Dikarya</taxon>
        <taxon>Basidiomycota</taxon>
        <taxon>Agaricomycotina</taxon>
        <taxon>Tremellomycetes</taxon>
        <taxon>Filobasidiales</taxon>
        <taxon>Filobasidiaceae</taxon>
        <taxon>Naganishia</taxon>
    </lineage>
</organism>